<reference evidence="3" key="1">
    <citation type="journal article" date="2017" name="Nat. Commun.">
        <title>The asparagus genome sheds light on the origin and evolution of a young Y chromosome.</title>
        <authorList>
            <person name="Harkess A."/>
            <person name="Zhou J."/>
            <person name="Xu C."/>
            <person name="Bowers J.E."/>
            <person name="Van der Hulst R."/>
            <person name="Ayyampalayam S."/>
            <person name="Mercati F."/>
            <person name="Riccardi P."/>
            <person name="McKain M.R."/>
            <person name="Kakrana A."/>
            <person name="Tang H."/>
            <person name="Ray J."/>
            <person name="Groenendijk J."/>
            <person name="Arikit S."/>
            <person name="Mathioni S.M."/>
            <person name="Nakano M."/>
            <person name="Shan H."/>
            <person name="Telgmann-Rauber A."/>
            <person name="Kanno A."/>
            <person name="Yue Z."/>
            <person name="Chen H."/>
            <person name="Li W."/>
            <person name="Chen Y."/>
            <person name="Xu X."/>
            <person name="Zhang Y."/>
            <person name="Luo S."/>
            <person name="Chen H."/>
            <person name="Gao J."/>
            <person name="Mao Z."/>
            <person name="Pires J.C."/>
            <person name="Luo M."/>
            <person name="Kudrna D."/>
            <person name="Wing R.A."/>
            <person name="Meyers B.C."/>
            <person name="Yi K."/>
            <person name="Kong H."/>
            <person name="Lavrijsen P."/>
            <person name="Sunseri F."/>
            <person name="Falavigna A."/>
            <person name="Ye Y."/>
            <person name="Leebens-Mack J.H."/>
            <person name="Chen G."/>
        </authorList>
    </citation>
    <scope>NUCLEOTIDE SEQUENCE [LARGE SCALE GENOMIC DNA]</scope>
    <source>
        <strain evidence="3">cv. DH0086</strain>
    </source>
</reference>
<proteinExistence type="predicted"/>
<evidence type="ECO:0000313" key="2">
    <source>
        <dbReference type="EMBL" id="ONK71156.1"/>
    </source>
</evidence>
<dbReference type="GO" id="GO:0051117">
    <property type="term" value="F:ATPase binding"/>
    <property type="evidence" value="ECO:0007669"/>
    <property type="project" value="InterPro"/>
</dbReference>
<dbReference type="InterPro" id="IPR044232">
    <property type="entry name" value="PUX1"/>
</dbReference>
<gene>
    <name evidence="2" type="ORF">A4U43_C04F5370</name>
</gene>
<dbReference type="GO" id="GO:0032984">
    <property type="term" value="P:protein-containing complex disassembly"/>
    <property type="evidence" value="ECO:0007669"/>
    <property type="project" value="InterPro"/>
</dbReference>
<dbReference type="PANTHER" id="PTHR47557:SF2">
    <property type="entry name" value="PLANT UBX DOMAIN-CONTAINING PROTEIN 1"/>
    <property type="match status" value="1"/>
</dbReference>
<feature type="compositionally biased region" description="Basic residues" evidence="1">
    <location>
        <begin position="168"/>
        <end position="180"/>
    </location>
</feature>
<protein>
    <submittedName>
        <fullName evidence="2">Uncharacterized protein</fullName>
    </submittedName>
</protein>
<dbReference type="OMA" id="INMSKDF"/>
<evidence type="ECO:0000256" key="1">
    <source>
        <dbReference type="SAM" id="MobiDB-lite"/>
    </source>
</evidence>
<sequence>MAFKRMKLMDPIDESKSKAQHAAVAEELGREIRVFKSPSVSISPESSASSNVSAAEETDDFYDLTPEDYYHMTSNKIGDTTPPKERLINMSKDFYSAGFVPGGIVYFSYDLPKEDADGNLCPYLRDAILSLNELHPTPDQNADAYADASPQPEPATVLTPALPEPKPVSKKMTKPKWFKL</sequence>
<feature type="region of interest" description="Disordered" evidence="1">
    <location>
        <begin position="138"/>
        <end position="180"/>
    </location>
</feature>
<accession>A0A5P1EYI6</accession>
<name>A0A5P1EYI6_ASPOF</name>
<dbReference type="PANTHER" id="PTHR47557">
    <property type="entry name" value="PLANT UBX DOMAIN-CONTAINING PROTEIN 1"/>
    <property type="match status" value="1"/>
</dbReference>
<dbReference type="AlphaFoldDB" id="A0A5P1EYI6"/>
<evidence type="ECO:0000313" key="3">
    <source>
        <dbReference type="Proteomes" id="UP000243459"/>
    </source>
</evidence>
<dbReference type="Gramene" id="ONK71156">
    <property type="protein sequence ID" value="ONK71156"/>
    <property type="gene ID" value="A4U43_C04F5370"/>
</dbReference>
<keyword evidence="3" id="KW-1185">Reference proteome</keyword>
<organism evidence="2 3">
    <name type="scientific">Asparagus officinalis</name>
    <name type="common">Garden asparagus</name>
    <dbReference type="NCBI Taxonomy" id="4686"/>
    <lineage>
        <taxon>Eukaryota</taxon>
        <taxon>Viridiplantae</taxon>
        <taxon>Streptophyta</taxon>
        <taxon>Embryophyta</taxon>
        <taxon>Tracheophyta</taxon>
        <taxon>Spermatophyta</taxon>
        <taxon>Magnoliopsida</taxon>
        <taxon>Liliopsida</taxon>
        <taxon>Asparagales</taxon>
        <taxon>Asparagaceae</taxon>
        <taxon>Asparagoideae</taxon>
        <taxon>Asparagus</taxon>
    </lineage>
</organism>
<dbReference type="Proteomes" id="UP000243459">
    <property type="component" value="Chromosome 4"/>
</dbReference>
<dbReference type="EMBL" id="CM007384">
    <property type="protein sequence ID" value="ONK71156.1"/>
    <property type="molecule type" value="Genomic_DNA"/>
</dbReference>